<dbReference type="eggNOG" id="COG2226">
    <property type="taxonomic scope" value="Bacteria"/>
</dbReference>
<accession>D2PV25</accession>
<dbReference type="Proteomes" id="UP000007967">
    <property type="component" value="Chromosome"/>
</dbReference>
<dbReference type="AlphaFoldDB" id="D2PV25"/>
<dbReference type="HOGENOM" id="CLU_079870_0_0_11"/>
<dbReference type="SUPFAM" id="SSF53335">
    <property type="entry name" value="S-adenosyl-L-methionine-dependent methyltransferases"/>
    <property type="match status" value="1"/>
</dbReference>
<keyword evidence="3" id="KW-1185">Reference proteome</keyword>
<dbReference type="Gene3D" id="3.40.50.150">
    <property type="entry name" value="Vaccinia Virus protein VP39"/>
    <property type="match status" value="1"/>
</dbReference>
<dbReference type="Pfam" id="PF12147">
    <property type="entry name" value="Methyltransf_20"/>
    <property type="match status" value="1"/>
</dbReference>
<protein>
    <recommendedName>
        <fullName evidence="1">Methyltransferase domain-containing protein</fullName>
    </recommendedName>
</protein>
<evidence type="ECO:0000313" key="3">
    <source>
        <dbReference type="Proteomes" id="UP000007967"/>
    </source>
</evidence>
<feature type="domain" description="Methyltransferase" evidence="1">
    <location>
        <begin position="28"/>
        <end position="158"/>
    </location>
</feature>
<organism evidence="2 3">
    <name type="scientific">Kribbella flavida (strain DSM 17836 / JCM 10339 / NBRC 14399)</name>
    <dbReference type="NCBI Taxonomy" id="479435"/>
    <lineage>
        <taxon>Bacteria</taxon>
        <taxon>Bacillati</taxon>
        <taxon>Actinomycetota</taxon>
        <taxon>Actinomycetes</taxon>
        <taxon>Propionibacteriales</taxon>
        <taxon>Kribbellaceae</taxon>
        <taxon>Kribbella</taxon>
    </lineage>
</organism>
<dbReference type="STRING" id="479435.Kfla_2417"/>
<evidence type="ECO:0000313" key="2">
    <source>
        <dbReference type="EMBL" id="ADB31491.1"/>
    </source>
</evidence>
<dbReference type="EMBL" id="CP001736">
    <property type="protein sequence ID" value="ADB31491.1"/>
    <property type="molecule type" value="Genomic_DNA"/>
</dbReference>
<dbReference type="KEGG" id="kfl:Kfla_2417"/>
<dbReference type="CDD" id="cd02440">
    <property type="entry name" value="AdoMet_MTases"/>
    <property type="match status" value="1"/>
</dbReference>
<reference evidence="3" key="1">
    <citation type="submission" date="2009-09" db="EMBL/GenBank/DDBJ databases">
        <title>The complete genome of Kribbella flavida DSM 17836.</title>
        <authorList>
            <consortium name="US DOE Joint Genome Institute (JGI-PGF)"/>
            <person name="Lucas S."/>
            <person name="Copeland A."/>
            <person name="Lapidus A."/>
            <person name="Glavina del Rio T."/>
            <person name="Dalin E."/>
            <person name="Tice H."/>
            <person name="Bruce D."/>
            <person name="Goodwin L."/>
            <person name="Pitluck S."/>
            <person name="Kyrpides N."/>
            <person name="Mavromatis K."/>
            <person name="Ivanova N."/>
            <person name="Saunders E."/>
            <person name="Brettin T."/>
            <person name="Detter J.C."/>
            <person name="Han C."/>
            <person name="Larimer F."/>
            <person name="Land M."/>
            <person name="Hauser L."/>
            <person name="Markowitz V."/>
            <person name="Cheng J.-F."/>
            <person name="Hugenholtz P."/>
            <person name="Woyke T."/>
            <person name="Wu D."/>
            <person name="Pukall R."/>
            <person name="Klenk H.-P."/>
            <person name="Eisen J.A."/>
        </authorList>
    </citation>
    <scope>NUCLEOTIDE SEQUENCE [LARGE SCALE GENOMIC DNA]</scope>
    <source>
        <strain evidence="3">DSM 17836 / JCM 10339 / NBRC 14399</strain>
    </source>
</reference>
<gene>
    <name evidence="2" type="ordered locus">Kfla_2417</name>
</gene>
<evidence type="ECO:0000259" key="1">
    <source>
        <dbReference type="Pfam" id="PF12147"/>
    </source>
</evidence>
<name>D2PV25_KRIFD</name>
<dbReference type="InterPro" id="IPR029063">
    <property type="entry name" value="SAM-dependent_MTases_sf"/>
</dbReference>
<reference evidence="2 3" key="2">
    <citation type="journal article" date="2010" name="Stand. Genomic Sci.">
        <title>Complete genome sequence of Kribbella flavida type strain (IFO 14399).</title>
        <authorList>
            <person name="Pukall R."/>
            <person name="Lapidus A."/>
            <person name="Glavina Del Rio T."/>
            <person name="Copeland A."/>
            <person name="Tice H."/>
            <person name="Cheng J.-F."/>
            <person name="Lucas S."/>
            <person name="Chen F."/>
            <person name="Nolan M."/>
            <person name="LaButti K."/>
            <person name="Pati A."/>
            <person name="Ivanova N."/>
            <person name="Mavrommatis K."/>
            <person name="Mikhailova N."/>
            <person name="Pitluck S."/>
            <person name="Bruce D."/>
            <person name="Goodwin L."/>
            <person name="Land M."/>
            <person name="Hauser L."/>
            <person name="Chang Y.-J."/>
            <person name="Jeffries C.D."/>
            <person name="Chen A."/>
            <person name="Palaniappan K."/>
            <person name="Chain P."/>
            <person name="Rohde M."/>
            <person name="Goeker M."/>
            <person name="Bristow J."/>
            <person name="Eisen J.A."/>
            <person name="Markowitz V."/>
            <person name="Hugenholtz P."/>
            <person name="Kyrpides N.C."/>
            <person name="Klenk H.-P."/>
            <person name="Brettin T."/>
        </authorList>
    </citation>
    <scope>NUCLEOTIDE SEQUENCE [LARGE SCALE GENOMIC DNA]</scope>
    <source>
        <strain evidence="3">DSM 17836 / JCM 10339 / NBRC 14399</strain>
    </source>
</reference>
<dbReference type="InterPro" id="IPR022744">
    <property type="entry name" value="MeTrfase_dom_put"/>
</dbReference>
<dbReference type="RefSeq" id="WP_012920047.1">
    <property type="nucleotide sequence ID" value="NC_013729.1"/>
</dbReference>
<sequence>MSSMNWVEWHEAYGDETSPLSRRLRAVQRAIREHLDARPDGPIRVVSACAGQGRDLLEVLATHPARDRVAARLVELDPRNVAIARAAAISNGLTGVEVVEADAGRTDAYAGAVPADLVLFCGVFGNISDTDVEATIRALPQFCAAGARVVWTRVRRAPDLTPAIRRWFAGSGFEEVWFDAPDDVEWTVGVQRLTGGPEPLEPGRQLFSFAWSPAT</sequence>
<proteinExistence type="predicted"/>